<evidence type="ECO:0000256" key="1">
    <source>
        <dbReference type="SAM" id="MobiDB-lite"/>
    </source>
</evidence>
<dbReference type="HOGENOM" id="CLU_1860237_0_0_1"/>
<dbReference type="Proteomes" id="UP000015102">
    <property type="component" value="Unassembled WGS sequence"/>
</dbReference>
<evidence type="ECO:0000313" key="3">
    <source>
        <dbReference type="Proteomes" id="UP000015102"/>
    </source>
</evidence>
<name>T1GKV8_MEGSC</name>
<reference evidence="3" key="1">
    <citation type="submission" date="2013-02" db="EMBL/GenBank/DDBJ databases">
        <authorList>
            <person name="Hughes D."/>
        </authorList>
    </citation>
    <scope>NUCLEOTIDE SEQUENCE</scope>
    <source>
        <strain>Durham</strain>
        <strain evidence="3">NC isolate 2 -- Noor lab</strain>
    </source>
</reference>
<dbReference type="EnsemblMetazoa" id="MESCA004139-RA">
    <property type="protein sequence ID" value="MESCA004139-PA"/>
    <property type="gene ID" value="MESCA004139"/>
</dbReference>
<accession>T1GKV8</accession>
<dbReference type="EMBL" id="CAQQ02114900">
    <property type="status" value="NOT_ANNOTATED_CDS"/>
    <property type="molecule type" value="Genomic_DNA"/>
</dbReference>
<proteinExistence type="predicted"/>
<feature type="region of interest" description="Disordered" evidence="1">
    <location>
        <begin position="87"/>
        <end position="112"/>
    </location>
</feature>
<reference evidence="2" key="2">
    <citation type="submission" date="2015-06" db="UniProtKB">
        <authorList>
            <consortium name="EnsemblMetazoa"/>
        </authorList>
    </citation>
    <scope>IDENTIFICATION</scope>
</reference>
<organism evidence="2 3">
    <name type="scientific">Megaselia scalaris</name>
    <name type="common">Humpbacked fly</name>
    <name type="synonym">Phora scalaris</name>
    <dbReference type="NCBI Taxonomy" id="36166"/>
    <lineage>
        <taxon>Eukaryota</taxon>
        <taxon>Metazoa</taxon>
        <taxon>Ecdysozoa</taxon>
        <taxon>Arthropoda</taxon>
        <taxon>Hexapoda</taxon>
        <taxon>Insecta</taxon>
        <taxon>Pterygota</taxon>
        <taxon>Neoptera</taxon>
        <taxon>Endopterygota</taxon>
        <taxon>Diptera</taxon>
        <taxon>Brachycera</taxon>
        <taxon>Muscomorpha</taxon>
        <taxon>Platypezoidea</taxon>
        <taxon>Phoridae</taxon>
        <taxon>Megaseliini</taxon>
        <taxon>Megaselia</taxon>
    </lineage>
</organism>
<evidence type="ECO:0000313" key="2">
    <source>
        <dbReference type="EnsemblMetazoa" id="MESCA004139-PA"/>
    </source>
</evidence>
<protein>
    <submittedName>
        <fullName evidence="2">Uncharacterized protein</fullName>
    </submittedName>
</protein>
<keyword evidence="3" id="KW-1185">Reference proteome</keyword>
<dbReference type="AlphaFoldDB" id="T1GKV8"/>
<sequence>MKFKMYEFNEMCSSYTDPCPLEKSLHFHCNAEEKSQKSCGFITKYGHLMDLHIQSSHNDSGNLLKNLVAPRNNSAVNEESKLLVKASGTYFPTKGPEDKGSSTSNNTEATKDRVEQLVPPSFPTLFSALHFAHLTRNL</sequence>